<feature type="compositionally biased region" description="Polar residues" evidence="7">
    <location>
        <begin position="379"/>
        <end position="392"/>
    </location>
</feature>
<dbReference type="EMBL" id="ML004458">
    <property type="protein sequence ID" value="RKP30475.1"/>
    <property type="molecule type" value="Genomic_DNA"/>
</dbReference>
<evidence type="ECO:0000256" key="7">
    <source>
        <dbReference type="SAM" id="MobiDB-lite"/>
    </source>
</evidence>
<feature type="region of interest" description="Disordered" evidence="7">
    <location>
        <begin position="366"/>
        <end position="398"/>
    </location>
</feature>
<evidence type="ECO:0000256" key="2">
    <source>
        <dbReference type="ARBA" id="ARBA00022833"/>
    </source>
</evidence>
<organism evidence="9 10">
    <name type="scientific">Metschnikowia bicuspidata</name>
    <dbReference type="NCBI Taxonomy" id="27322"/>
    <lineage>
        <taxon>Eukaryota</taxon>
        <taxon>Fungi</taxon>
        <taxon>Dikarya</taxon>
        <taxon>Ascomycota</taxon>
        <taxon>Saccharomycotina</taxon>
        <taxon>Pichiomycetes</taxon>
        <taxon>Metschnikowiaceae</taxon>
        <taxon>Metschnikowia</taxon>
    </lineage>
</organism>
<dbReference type="GO" id="GO:0003677">
    <property type="term" value="F:DNA binding"/>
    <property type="evidence" value="ECO:0007669"/>
    <property type="project" value="UniProtKB-KW"/>
</dbReference>
<keyword evidence="10" id="KW-1185">Reference proteome</keyword>
<keyword evidence="4" id="KW-0238">DNA-binding</keyword>
<evidence type="ECO:0000256" key="6">
    <source>
        <dbReference type="ARBA" id="ARBA00023242"/>
    </source>
</evidence>
<dbReference type="GO" id="GO:0000981">
    <property type="term" value="F:DNA-binding transcription factor activity, RNA polymerase II-specific"/>
    <property type="evidence" value="ECO:0007669"/>
    <property type="project" value="InterPro"/>
</dbReference>
<dbReference type="InterPro" id="IPR050797">
    <property type="entry name" value="Carb_Metab_Trans_Reg"/>
</dbReference>
<dbReference type="InterPro" id="IPR001138">
    <property type="entry name" value="Zn2Cys6_DnaBD"/>
</dbReference>
<evidence type="ECO:0000256" key="3">
    <source>
        <dbReference type="ARBA" id="ARBA00023015"/>
    </source>
</evidence>
<keyword evidence="3" id="KW-0805">Transcription regulation</keyword>
<dbReference type="PANTHER" id="PTHR31668:SF26">
    <property type="entry name" value="GLUCOSE TRANSPORT TRANSCRIPTION REGULATOR RGT1-RELATED"/>
    <property type="match status" value="1"/>
</dbReference>
<name>A0A4P9ZC76_9ASCO</name>
<evidence type="ECO:0000256" key="5">
    <source>
        <dbReference type="ARBA" id="ARBA00023163"/>
    </source>
</evidence>
<keyword evidence="6" id="KW-0539">Nucleus</keyword>
<evidence type="ECO:0000313" key="9">
    <source>
        <dbReference type="EMBL" id="RKP30475.1"/>
    </source>
</evidence>
<feature type="compositionally biased region" description="Basic and acidic residues" evidence="7">
    <location>
        <begin position="9"/>
        <end position="19"/>
    </location>
</feature>
<gene>
    <name evidence="9" type="ORF">METBISCDRAFT_27378</name>
</gene>
<dbReference type="GO" id="GO:0008270">
    <property type="term" value="F:zinc ion binding"/>
    <property type="evidence" value="ECO:0007669"/>
    <property type="project" value="InterPro"/>
</dbReference>
<dbReference type="SUPFAM" id="SSF57701">
    <property type="entry name" value="Zn2/Cys6 DNA-binding domain"/>
    <property type="match status" value="1"/>
</dbReference>
<evidence type="ECO:0000256" key="4">
    <source>
        <dbReference type="ARBA" id="ARBA00023125"/>
    </source>
</evidence>
<sequence length="812" mass="87957">MSTNSPESTGDHTDTERKDMPRKRSKVSRACDACRRKKVRCDAEFLTTLQKVTKLCTNCVRSNDVCTFARVPLKRGPMKGYSRTAGHRDDAEPGGRSRLGLDLGLFSNVIPPLSNVGLSLNSTAASFATLICSMSSTITSHVGSHPAMPVHAPHAPIAEAGNSFILGSAPMLGSSSVNASQKPSHARIATPPSPVPQLQFKPLLHRLKFLKLLPASFILLPPLHGYTQLLGQQTQVKIVPQAGIKACLGPLGNPDANNSIQGPLWKVPYEMPDASGRDNLLSSILTAGLRSRLPSLPQLTSLNSGLGTSESESDDAYVLRTRSTMSPQTSVLSLLSLKGRAGKLLTISGASAPHLHIFSGYRVPQKTHGTRMHTKGKPSGSQYEPQPPSDQNGYFRRPGYAGTASASAGLNPGLLGAPGPAQVLLHADFTNIQDALPILPFNEHRWVQTLADLLRESHNSTQLFYASLGNLMHFQTVSSDALAALLHHFLDLCPFEMVISALLLVEITFLVQGSQYSMGISVAAGLLADLKVVENYARVSAVTASFGAEDMQLYLTRLQFCLFVIDDCFALSYCASARVHGDFHAFASSLPATFPGGAALCFVQNLPLARLLHRLVAVKGCPALERIKSRAGVVGHILAELPFPQLFMATHDYQLRLIRVAKKLSQSVLELAIHLSGLYFQADSLYGHCFRLINVIKKLVDVLVCYVSDSDVVGRLAKINNKLSITYNLLVNNLNNKFKNSYRGSDGSALPPLEYPDLLSAKLDAYNLNFSNLSQKTAKSSEGSGADLLRWKCDISHIFESLLLNEDGEGWY</sequence>
<reference evidence="10" key="1">
    <citation type="journal article" date="2018" name="Nat. Microbiol.">
        <title>Leveraging single-cell genomics to expand the fungal tree of life.</title>
        <authorList>
            <person name="Ahrendt S.R."/>
            <person name="Quandt C.A."/>
            <person name="Ciobanu D."/>
            <person name="Clum A."/>
            <person name="Salamov A."/>
            <person name="Andreopoulos B."/>
            <person name="Cheng J.F."/>
            <person name="Woyke T."/>
            <person name="Pelin A."/>
            <person name="Henrissat B."/>
            <person name="Reynolds N.K."/>
            <person name="Benny G.L."/>
            <person name="Smith M.E."/>
            <person name="James T.Y."/>
            <person name="Grigoriev I.V."/>
        </authorList>
    </citation>
    <scope>NUCLEOTIDE SEQUENCE [LARGE SCALE GENOMIC DNA]</scope>
    <source>
        <strain evidence="10">Baker2002</strain>
    </source>
</reference>
<proteinExistence type="predicted"/>
<dbReference type="AlphaFoldDB" id="A0A4P9ZC76"/>
<keyword evidence="2" id="KW-0862">Zinc</keyword>
<dbReference type="Proteomes" id="UP000268321">
    <property type="component" value="Unassembled WGS sequence"/>
</dbReference>
<keyword evidence="5" id="KW-0804">Transcription</keyword>
<protein>
    <recommendedName>
        <fullName evidence="8">Zn(2)-C6 fungal-type domain-containing protein</fullName>
    </recommendedName>
</protein>
<evidence type="ECO:0000259" key="8">
    <source>
        <dbReference type="PROSITE" id="PS50048"/>
    </source>
</evidence>
<evidence type="ECO:0000256" key="1">
    <source>
        <dbReference type="ARBA" id="ARBA00022723"/>
    </source>
</evidence>
<keyword evidence="1" id="KW-0479">Metal-binding</keyword>
<dbReference type="InterPro" id="IPR036864">
    <property type="entry name" value="Zn2-C6_fun-type_DNA-bd_sf"/>
</dbReference>
<dbReference type="Gene3D" id="4.10.240.10">
    <property type="entry name" value="Zn(2)-C6 fungal-type DNA-binding domain"/>
    <property type="match status" value="1"/>
</dbReference>
<accession>A0A4P9ZC76</accession>
<feature type="domain" description="Zn(2)-C6 fungal-type" evidence="8">
    <location>
        <begin position="30"/>
        <end position="68"/>
    </location>
</feature>
<feature type="region of interest" description="Disordered" evidence="7">
    <location>
        <begin position="1"/>
        <end position="27"/>
    </location>
</feature>
<dbReference type="SMART" id="SM00066">
    <property type="entry name" value="GAL4"/>
    <property type="match status" value="1"/>
</dbReference>
<dbReference type="PANTHER" id="PTHR31668">
    <property type="entry name" value="GLUCOSE TRANSPORT TRANSCRIPTION REGULATOR RGT1-RELATED-RELATED"/>
    <property type="match status" value="1"/>
</dbReference>
<dbReference type="OrthoDB" id="5426978at2759"/>
<evidence type="ECO:0000313" key="10">
    <source>
        <dbReference type="Proteomes" id="UP000268321"/>
    </source>
</evidence>
<dbReference type="Pfam" id="PF00172">
    <property type="entry name" value="Zn_clus"/>
    <property type="match status" value="1"/>
</dbReference>
<dbReference type="CDD" id="cd00067">
    <property type="entry name" value="GAL4"/>
    <property type="match status" value="1"/>
</dbReference>
<dbReference type="PROSITE" id="PS50048">
    <property type="entry name" value="ZN2_CY6_FUNGAL_2"/>
    <property type="match status" value="1"/>
</dbReference>